<proteinExistence type="predicted"/>
<sequence>MSTDRQALGARLRAAREADPYWSREQMARLLRAAADPRELESGTIAHVKSLARRIKAWERGDAVPAPKYRRLYARVLETTEEELFGELANTPWSSRLEQPAPADHSRLWEGLTPDDEERLARAIARPARVDKAVARSLATILASQRRMDDVVGPAAILPATAVQATTALRLLREARGQVRDALLPVAAEWVQFHGWLHAELLDTPRAMQLLTSAEELADEAGDGTLAAQATNFKGYLARRLGLPRGIVRHFMTAYHTPGAHPAQRLGDAVQAAQGYALLGDRRTARRLLGEAMALSDEAARELPPGTAYWLTPDYHHLNIGLALLSMKEHAAAAENLQHGLQTLPADQQGAQWAEEYRVALAHAQELSS</sequence>
<dbReference type="AlphaFoldDB" id="D1A630"/>
<dbReference type="HOGENOM" id="CLU_065158_0_0_11"/>
<keyword evidence="2" id="KW-1185">Reference proteome</keyword>
<dbReference type="eggNOG" id="COG3620">
    <property type="taxonomic scope" value="Bacteria"/>
</dbReference>
<dbReference type="STRING" id="471852.Tcur_4607"/>
<dbReference type="Proteomes" id="UP000001918">
    <property type="component" value="Chromosome"/>
</dbReference>
<gene>
    <name evidence="1" type="ordered locus">Tcur_4607</name>
</gene>
<name>D1A630_THECD</name>
<dbReference type="Gene3D" id="1.10.260.40">
    <property type="entry name" value="lambda repressor-like DNA-binding domains"/>
    <property type="match status" value="1"/>
</dbReference>
<dbReference type="InterPro" id="IPR010982">
    <property type="entry name" value="Lambda_DNA-bd_dom_sf"/>
</dbReference>
<organism evidence="1 2">
    <name type="scientific">Thermomonospora curvata (strain ATCC 19995 / DSM 43183 / JCM 3096 / KCTC 9072 / NBRC 15933 / NCIMB 10081 / Henssen B9)</name>
    <dbReference type="NCBI Taxonomy" id="471852"/>
    <lineage>
        <taxon>Bacteria</taxon>
        <taxon>Bacillati</taxon>
        <taxon>Actinomycetota</taxon>
        <taxon>Actinomycetes</taxon>
        <taxon>Streptosporangiales</taxon>
        <taxon>Thermomonosporaceae</taxon>
        <taxon>Thermomonospora</taxon>
    </lineage>
</organism>
<dbReference type="EMBL" id="CP001738">
    <property type="protein sequence ID" value="ACZ00129.1"/>
    <property type="molecule type" value="Genomic_DNA"/>
</dbReference>
<dbReference type="RefSeq" id="WP_012854910.1">
    <property type="nucleotide sequence ID" value="NC_013510.1"/>
</dbReference>
<evidence type="ECO:0000313" key="1">
    <source>
        <dbReference type="EMBL" id="ACZ00129.1"/>
    </source>
</evidence>
<protein>
    <submittedName>
        <fullName evidence="1">Uncharacterized protein</fullName>
    </submittedName>
</protein>
<reference evidence="1 2" key="1">
    <citation type="journal article" date="2011" name="Stand. Genomic Sci.">
        <title>Complete genome sequence of Thermomonospora curvata type strain (B9).</title>
        <authorList>
            <person name="Chertkov O."/>
            <person name="Sikorski J."/>
            <person name="Nolan M."/>
            <person name="Lapidus A."/>
            <person name="Lucas S."/>
            <person name="Del Rio T.G."/>
            <person name="Tice H."/>
            <person name="Cheng J.F."/>
            <person name="Goodwin L."/>
            <person name="Pitluck S."/>
            <person name="Liolios K."/>
            <person name="Ivanova N."/>
            <person name="Mavromatis K."/>
            <person name="Mikhailova N."/>
            <person name="Ovchinnikova G."/>
            <person name="Pati A."/>
            <person name="Chen A."/>
            <person name="Palaniappan K."/>
            <person name="Djao O.D."/>
            <person name="Land M."/>
            <person name="Hauser L."/>
            <person name="Chang Y.J."/>
            <person name="Jeffries C.D."/>
            <person name="Brettin T."/>
            <person name="Han C."/>
            <person name="Detter J.C."/>
            <person name="Rohde M."/>
            <person name="Goker M."/>
            <person name="Woyke T."/>
            <person name="Bristow J."/>
            <person name="Eisen J.A."/>
            <person name="Markowitz V."/>
            <person name="Hugenholtz P."/>
            <person name="Klenk H.P."/>
            <person name="Kyrpides N.C."/>
        </authorList>
    </citation>
    <scope>NUCLEOTIDE SEQUENCE [LARGE SCALE GENOMIC DNA]</scope>
    <source>
        <strain evidence="2">ATCC 19995 / DSM 43183 / JCM 3096 / KCTC 9072 / NBRC 15933 / NCIMB 10081 / Henssen B9</strain>
    </source>
</reference>
<evidence type="ECO:0000313" key="2">
    <source>
        <dbReference type="Proteomes" id="UP000001918"/>
    </source>
</evidence>
<dbReference type="GO" id="GO:0003677">
    <property type="term" value="F:DNA binding"/>
    <property type="evidence" value="ECO:0007669"/>
    <property type="project" value="InterPro"/>
</dbReference>
<accession>D1A630</accession>
<dbReference type="KEGG" id="tcu:Tcur_4607"/>